<feature type="transmembrane region" description="Helical" evidence="1">
    <location>
        <begin position="82"/>
        <end position="103"/>
    </location>
</feature>
<evidence type="ECO:0000313" key="2">
    <source>
        <dbReference type="EMBL" id="BBO35129.1"/>
    </source>
</evidence>
<feature type="transmembrane region" description="Helical" evidence="1">
    <location>
        <begin position="281"/>
        <end position="299"/>
    </location>
</feature>
<keyword evidence="1" id="KW-0472">Membrane</keyword>
<dbReference type="KEGG" id="lpav:PLANPX_4741"/>
<protein>
    <submittedName>
        <fullName evidence="2">Na+/H+ antiporter</fullName>
    </submittedName>
</protein>
<dbReference type="AlphaFoldDB" id="A0A5K7XP97"/>
<reference evidence="3" key="1">
    <citation type="submission" date="2019-10" db="EMBL/GenBank/DDBJ databases">
        <title>Lacipirellula parvula gen. nov., sp. nov., representing a lineage of planctomycetes widespread in freshwater anoxic habitats, and description of the family Lacipirellulaceae.</title>
        <authorList>
            <person name="Dedysh S.N."/>
            <person name="Kulichevskaya I.S."/>
            <person name="Beletsky A.V."/>
            <person name="Rakitin A.L."/>
            <person name="Mardanov A.V."/>
            <person name="Ivanova A.A."/>
            <person name="Saltykova V.X."/>
            <person name="Rijpstra W.I.C."/>
            <person name="Sinninghe Damste J.S."/>
            <person name="Ravin N.V."/>
        </authorList>
    </citation>
    <scope>NUCLEOTIDE SEQUENCE [LARGE SCALE GENOMIC DNA]</scope>
    <source>
        <strain evidence="3">PX69</strain>
    </source>
</reference>
<feature type="transmembrane region" description="Helical" evidence="1">
    <location>
        <begin position="328"/>
        <end position="345"/>
    </location>
</feature>
<feature type="transmembrane region" description="Helical" evidence="1">
    <location>
        <begin position="144"/>
        <end position="165"/>
    </location>
</feature>
<gene>
    <name evidence="2" type="ORF">PLANPX_4741</name>
</gene>
<keyword evidence="1" id="KW-0812">Transmembrane</keyword>
<feature type="transmembrane region" description="Helical" evidence="1">
    <location>
        <begin position="512"/>
        <end position="535"/>
    </location>
</feature>
<feature type="transmembrane region" description="Helical" evidence="1">
    <location>
        <begin position="115"/>
        <end position="132"/>
    </location>
</feature>
<dbReference type="EMBL" id="AP021861">
    <property type="protein sequence ID" value="BBO35129.1"/>
    <property type="molecule type" value="Genomic_DNA"/>
</dbReference>
<dbReference type="InterPro" id="IPR031566">
    <property type="entry name" value="CitMHS_2"/>
</dbReference>
<keyword evidence="1" id="KW-1133">Transmembrane helix</keyword>
<keyword evidence="3" id="KW-1185">Reference proteome</keyword>
<feature type="transmembrane region" description="Helical" evidence="1">
    <location>
        <begin position="390"/>
        <end position="411"/>
    </location>
</feature>
<evidence type="ECO:0000256" key="1">
    <source>
        <dbReference type="SAM" id="Phobius"/>
    </source>
</evidence>
<dbReference type="RefSeq" id="WP_198421778.1">
    <property type="nucleotide sequence ID" value="NZ_AP021861.1"/>
</dbReference>
<evidence type="ECO:0000313" key="3">
    <source>
        <dbReference type="Proteomes" id="UP000326837"/>
    </source>
</evidence>
<feature type="transmembrane region" description="Helical" evidence="1">
    <location>
        <begin position="203"/>
        <end position="226"/>
    </location>
</feature>
<name>A0A5K7XP97_9BACT</name>
<organism evidence="2 3">
    <name type="scientific">Lacipirellula parvula</name>
    <dbReference type="NCBI Taxonomy" id="2650471"/>
    <lineage>
        <taxon>Bacteria</taxon>
        <taxon>Pseudomonadati</taxon>
        <taxon>Planctomycetota</taxon>
        <taxon>Planctomycetia</taxon>
        <taxon>Pirellulales</taxon>
        <taxon>Lacipirellulaceae</taxon>
        <taxon>Lacipirellula</taxon>
    </lineage>
</organism>
<sequence length="538" mass="58716">MTTHAETPLSSERSKMLWAILAMLALYGTSFAVGLPQGWTVAALGGHHAEEPAVDGTADAHKGANDVEHAADAHHAGSPPPLWTVAPFVLLLGAIATFPLIHATEHWWEHNRNRFIVAAGLGALTLAYYAFLHHEPVEAHWPGHAIVAAHDGSVFQTEFVATIFGNALLQEYIPFIVLLFSLYTIAGGIRITGDLEATPTTNATVMLIGGLLASLIGTTGAAMLLVRPLLETNHQRKHVAHTVVFFIFIVCNCGGCLLPIGDPPLFLGYLQGVDFFWTLNLWPEWLFVNGMLLAVYWSMDQFYHHPRETVRDIERDVTRLHRLRVSGLKVNGLLLVGVVIAVAMLDPSKAFPGTDWHPWLYFREAVQLALVAMSLAIGPRESRLANRFTYDAIVEVAALFVGIFVCMQPALQILKANGTHLVERFDMGPGKFFWATGTLSSFLDNAPTYLVFFQTAQDPELAGGPTAGVPEPLLAAISLGAVMMGAMTYIGNGPNFMVKAIAEKSGVKMPSFFGYMGYSVLILLPILGLMDWIFILRP</sequence>
<proteinExistence type="predicted"/>
<feature type="transmembrane region" description="Helical" evidence="1">
    <location>
        <begin position="473"/>
        <end position="491"/>
    </location>
</feature>
<accession>A0A5K7XP97</accession>
<feature type="transmembrane region" description="Helical" evidence="1">
    <location>
        <begin position="360"/>
        <end position="378"/>
    </location>
</feature>
<feature type="transmembrane region" description="Helical" evidence="1">
    <location>
        <begin position="172"/>
        <end position="191"/>
    </location>
</feature>
<feature type="transmembrane region" description="Helical" evidence="1">
    <location>
        <begin position="238"/>
        <end position="261"/>
    </location>
</feature>
<dbReference type="Proteomes" id="UP000326837">
    <property type="component" value="Chromosome"/>
</dbReference>
<dbReference type="Pfam" id="PF16980">
    <property type="entry name" value="CitMHS_2"/>
    <property type="match status" value="1"/>
</dbReference>